<name>F2Q154_TRIEC</name>
<evidence type="ECO:0000313" key="2">
    <source>
        <dbReference type="Proteomes" id="UP000009169"/>
    </source>
</evidence>
<dbReference type="AlphaFoldDB" id="F2Q154"/>
<dbReference type="VEuPathDB" id="FungiDB:TEQG_06850"/>
<organism evidence="1 2">
    <name type="scientific">Trichophyton equinum (strain ATCC MYA-4606 / CBS 127.97)</name>
    <name type="common">Horse ringworm fungus</name>
    <dbReference type="NCBI Taxonomy" id="559882"/>
    <lineage>
        <taxon>Eukaryota</taxon>
        <taxon>Fungi</taxon>
        <taxon>Dikarya</taxon>
        <taxon>Ascomycota</taxon>
        <taxon>Pezizomycotina</taxon>
        <taxon>Eurotiomycetes</taxon>
        <taxon>Eurotiomycetidae</taxon>
        <taxon>Onygenales</taxon>
        <taxon>Arthrodermataceae</taxon>
        <taxon>Trichophyton</taxon>
    </lineage>
</organism>
<dbReference type="HOGENOM" id="CLU_1161863_0_0_1"/>
<proteinExistence type="predicted"/>
<dbReference type="EMBL" id="DS995767">
    <property type="protein sequence ID" value="EGE07872.1"/>
    <property type="molecule type" value="Genomic_DNA"/>
</dbReference>
<accession>F2Q154</accession>
<gene>
    <name evidence="1" type="ORF">TEQG_06850</name>
</gene>
<reference evidence="2" key="1">
    <citation type="journal article" date="2012" name="MBio">
        <title>Comparative genome analysis of Trichophyton rubrum and related dermatophytes reveals candidate genes involved in infection.</title>
        <authorList>
            <person name="Martinez D.A."/>
            <person name="Oliver B.G."/>
            <person name="Graeser Y."/>
            <person name="Goldberg J.M."/>
            <person name="Li W."/>
            <person name="Martinez-Rossi N.M."/>
            <person name="Monod M."/>
            <person name="Shelest E."/>
            <person name="Barton R.C."/>
            <person name="Birch E."/>
            <person name="Brakhage A.A."/>
            <person name="Chen Z."/>
            <person name="Gurr S.J."/>
            <person name="Heiman D."/>
            <person name="Heitman J."/>
            <person name="Kosti I."/>
            <person name="Rossi A."/>
            <person name="Saif S."/>
            <person name="Samalova M."/>
            <person name="Saunders C.W."/>
            <person name="Shea T."/>
            <person name="Summerbell R.C."/>
            <person name="Xu J."/>
            <person name="Young S."/>
            <person name="Zeng Q."/>
            <person name="Birren B.W."/>
            <person name="Cuomo C.A."/>
            <person name="White T.C."/>
        </authorList>
    </citation>
    <scope>NUCLEOTIDE SEQUENCE [LARGE SCALE GENOMIC DNA]</scope>
    <source>
        <strain evidence="2">ATCC MYA-4606 / CBS 127.97</strain>
    </source>
</reference>
<evidence type="ECO:0000313" key="1">
    <source>
        <dbReference type="EMBL" id="EGE07872.1"/>
    </source>
</evidence>
<keyword evidence="2" id="KW-1185">Reference proteome</keyword>
<dbReference type="Proteomes" id="UP000009169">
    <property type="component" value="Unassembled WGS sequence"/>
</dbReference>
<protein>
    <submittedName>
        <fullName evidence="1">Uncharacterized protein</fullName>
    </submittedName>
</protein>
<sequence length="239" mass="26671">MYASMPPRCYITEQFSRNSDMNMGTSASLPTIKAGPVPPYTSRIKSPEPSPPHNHMLPLLGMRFITGLLHFVPLTRFSLERKEQKESKPRDLPQSLNGIRGSLYGHGQRITSTSENFRGHVLVIIGRGLTFNGVQRQRITRAAREDLPDRALWLAANHGCPCSLTRGQGDSHNFCGPHGQRHSNLSGSDGWINRDKAPPSIRGWVNILIIYHLPDQYNPKRHRRPGGSLVLDPPSAHPV</sequence>